<organism evidence="1 2">
    <name type="scientific">Inquilinus limosus</name>
    <dbReference type="NCBI Taxonomy" id="171674"/>
    <lineage>
        <taxon>Bacteria</taxon>
        <taxon>Pseudomonadati</taxon>
        <taxon>Pseudomonadota</taxon>
        <taxon>Alphaproteobacteria</taxon>
        <taxon>Rhodospirillales</taxon>
        <taxon>Rhodospirillaceae</taxon>
        <taxon>Inquilinus</taxon>
    </lineage>
</organism>
<gene>
    <name evidence="1" type="ORF">BWR60_19565</name>
</gene>
<keyword evidence="2" id="KW-1185">Reference proteome</keyword>
<dbReference type="RefSeq" id="WP_088152698.1">
    <property type="nucleotide sequence ID" value="NZ_NHON01000037.1"/>
</dbReference>
<sequence length="119" mass="12363">MTEIRAIPLWALLLSGCANVEPPSVPPDPAVAARVKSLSDSDPCSDAFAGVLTAYRIAPDRLSGFDLPPVSRDHPGLPLLRQAWFKLSGGGSLVLGYDADQCLVTDITPRGGAALPAIG</sequence>
<dbReference type="PROSITE" id="PS51257">
    <property type="entry name" value="PROKAR_LIPOPROTEIN"/>
    <property type="match status" value="1"/>
</dbReference>
<comment type="caution">
    <text evidence="1">The sequence shown here is derived from an EMBL/GenBank/DDBJ whole genome shotgun (WGS) entry which is preliminary data.</text>
</comment>
<evidence type="ECO:0000313" key="1">
    <source>
        <dbReference type="EMBL" id="OWJ65475.1"/>
    </source>
</evidence>
<dbReference type="AlphaFoldDB" id="A0A211ZJL0"/>
<dbReference type="EMBL" id="NHON01000037">
    <property type="protein sequence ID" value="OWJ65475.1"/>
    <property type="molecule type" value="Genomic_DNA"/>
</dbReference>
<dbReference type="OrthoDB" id="9429412at2"/>
<protein>
    <recommendedName>
        <fullName evidence="3">Lipoprotein</fullName>
    </recommendedName>
</protein>
<name>A0A211ZJL0_9PROT</name>
<proteinExistence type="predicted"/>
<accession>A0A211ZJL0</accession>
<reference evidence="2" key="1">
    <citation type="submission" date="2017-05" db="EMBL/GenBank/DDBJ databases">
        <authorList>
            <person name="Macchi M."/>
            <person name="Festa S."/>
            <person name="Coppotelli B.M."/>
            <person name="Morelli I.S."/>
        </authorList>
    </citation>
    <scope>NUCLEOTIDE SEQUENCE [LARGE SCALE GENOMIC DNA]</scope>
    <source>
        <strain evidence="2">I</strain>
    </source>
</reference>
<evidence type="ECO:0008006" key="3">
    <source>
        <dbReference type="Google" id="ProtNLM"/>
    </source>
</evidence>
<dbReference type="Proteomes" id="UP000196655">
    <property type="component" value="Unassembled WGS sequence"/>
</dbReference>
<evidence type="ECO:0000313" key="2">
    <source>
        <dbReference type="Proteomes" id="UP000196655"/>
    </source>
</evidence>